<keyword evidence="7" id="KW-0255">Endonuclease</keyword>
<evidence type="ECO:0000256" key="7">
    <source>
        <dbReference type="ARBA" id="ARBA00022759"/>
    </source>
</evidence>
<dbReference type="GO" id="GO:0043137">
    <property type="term" value="P:DNA replication, removal of RNA primer"/>
    <property type="evidence" value="ECO:0007669"/>
    <property type="project" value="TreeGrafter"/>
</dbReference>
<dbReference type="GO" id="GO:0004523">
    <property type="term" value="F:RNA-DNA hybrid ribonuclease activity"/>
    <property type="evidence" value="ECO:0007669"/>
    <property type="project" value="UniProtKB-EC"/>
</dbReference>
<keyword evidence="8" id="KW-0378">Hydrolase</keyword>
<dbReference type="WBParaSite" id="TMUE_2000008625.1">
    <property type="protein sequence ID" value="TMUE_2000008625.1"/>
    <property type="gene ID" value="WBGene00300344"/>
</dbReference>
<dbReference type="Pfam" id="PF00075">
    <property type="entry name" value="RNase_H"/>
    <property type="match status" value="1"/>
</dbReference>
<dbReference type="CDD" id="cd09280">
    <property type="entry name" value="RNase_HI_eukaryote_like"/>
    <property type="match status" value="1"/>
</dbReference>
<dbReference type="STRING" id="70415.A0A5S6QN38"/>
<dbReference type="SUPFAM" id="SSF55658">
    <property type="entry name" value="L9 N-domain-like"/>
    <property type="match status" value="1"/>
</dbReference>
<dbReference type="Gene3D" id="3.40.970.10">
    <property type="entry name" value="Ribonuclease H1, N-terminal domain"/>
    <property type="match status" value="1"/>
</dbReference>
<keyword evidence="5" id="KW-0540">Nuclease</keyword>
<evidence type="ECO:0000313" key="12">
    <source>
        <dbReference type="WBParaSite" id="TMUE_2000008625.1"/>
    </source>
</evidence>
<accession>A0A5S6QN38</accession>
<name>A0A5S6QN38_TRIMR</name>
<dbReference type="InterPro" id="IPR050092">
    <property type="entry name" value="RNase_H"/>
</dbReference>
<proteinExistence type="inferred from homology"/>
<dbReference type="PANTHER" id="PTHR10642">
    <property type="entry name" value="RIBONUCLEASE H1"/>
    <property type="match status" value="1"/>
</dbReference>
<dbReference type="FunFam" id="3.40.970.10:FF:000001">
    <property type="entry name" value="Ribonuclease H1"/>
    <property type="match status" value="1"/>
</dbReference>
<dbReference type="AlphaFoldDB" id="A0A5S6QN38"/>
<dbReference type="InterPro" id="IPR012337">
    <property type="entry name" value="RNaseH-like_sf"/>
</dbReference>
<feature type="domain" description="RNase H type-1" evidence="10">
    <location>
        <begin position="247"/>
        <end position="393"/>
    </location>
</feature>
<evidence type="ECO:0000256" key="2">
    <source>
        <dbReference type="ARBA" id="ARBA00001946"/>
    </source>
</evidence>
<comment type="similarity">
    <text evidence="3">Belongs to the RNase H family.</text>
</comment>
<evidence type="ECO:0000313" key="11">
    <source>
        <dbReference type="Proteomes" id="UP000046395"/>
    </source>
</evidence>
<dbReference type="EC" id="3.1.26.4" evidence="4"/>
<dbReference type="Gene3D" id="3.30.420.10">
    <property type="entry name" value="Ribonuclease H-like superfamily/Ribonuclease H"/>
    <property type="match status" value="1"/>
</dbReference>
<reference evidence="12" key="1">
    <citation type="submission" date="2019-12" db="UniProtKB">
        <authorList>
            <consortium name="WormBaseParasite"/>
        </authorList>
    </citation>
    <scope>IDENTIFICATION</scope>
</reference>
<evidence type="ECO:0000256" key="3">
    <source>
        <dbReference type="ARBA" id="ARBA00005300"/>
    </source>
</evidence>
<dbReference type="GO" id="GO:0003676">
    <property type="term" value="F:nucleic acid binding"/>
    <property type="evidence" value="ECO:0007669"/>
    <property type="project" value="InterPro"/>
</dbReference>
<evidence type="ECO:0000256" key="1">
    <source>
        <dbReference type="ARBA" id="ARBA00000077"/>
    </source>
</evidence>
<dbReference type="GO" id="GO:0046872">
    <property type="term" value="F:metal ion binding"/>
    <property type="evidence" value="ECO:0007669"/>
    <property type="project" value="UniProtKB-KW"/>
</dbReference>
<dbReference type="InterPro" id="IPR037056">
    <property type="entry name" value="RNase_H1_N_sf"/>
</dbReference>
<protein>
    <recommendedName>
        <fullName evidence="4">ribonuclease H</fullName>
        <ecNumber evidence="4">3.1.26.4</ecNumber>
    </recommendedName>
</protein>
<organism evidence="11 12">
    <name type="scientific">Trichuris muris</name>
    <name type="common">Mouse whipworm</name>
    <dbReference type="NCBI Taxonomy" id="70415"/>
    <lineage>
        <taxon>Eukaryota</taxon>
        <taxon>Metazoa</taxon>
        <taxon>Ecdysozoa</taxon>
        <taxon>Nematoda</taxon>
        <taxon>Enoplea</taxon>
        <taxon>Dorylaimia</taxon>
        <taxon>Trichinellida</taxon>
        <taxon>Trichuridae</taxon>
        <taxon>Trichuris</taxon>
    </lineage>
</organism>
<dbReference type="InterPro" id="IPR002156">
    <property type="entry name" value="RNaseH_domain"/>
</dbReference>
<dbReference type="InterPro" id="IPR009027">
    <property type="entry name" value="Ribosomal_bL9/RNase_H1_N"/>
</dbReference>
<keyword evidence="6" id="KW-0479">Metal-binding</keyword>
<keyword evidence="9" id="KW-0460">Magnesium</keyword>
<evidence type="ECO:0000259" key="10">
    <source>
        <dbReference type="PROSITE" id="PS50879"/>
    </source>
</evidence>
<dbReference type="InterPro" id="IPR011320">
    <property type="entry name" value="RNase_H1_N"/>
</dbReference>
<dbReference type="Proteomes" id="UP000046395">
    <property type="component" value="Unassembled WGS sequence"/>
</dbReference>
<evidence type="ECO:0000256" key="9">
    <source>
        <dbReference type="ARBA" id="ARBA00022842"/>
    </source>
</evidence>
<sequence>MICRLGCIVCAKSRNCIIARCLLSVGLVFTKYGLLSMQSTSVRICSVVARHLRCPIMPNFYAVRRGRCVGIFNTWDECKSYVHQFSGAEFKKFKTMEDAQKFMNGCVKTQVATLPEAITSARVPVAATASSICTPMATVGIQPSALAATTCAQPSVSGIPKGIVPPAKLPVGPTSPGPSLEVKRVLTRTGIRKPVLLMKMNASGKKVGGTLPCSTLRSKGVKPKSASRYVAKRPRKQKVQIGADAVKEGFAVCYTDGACISNGRRKAKAGIGVYWGPDDPRNVSERLTGLQTNNRAEIEACSRAIEQAKLSGIQNLEIRTDSKYVIKCMTCWIHQWRRNNWTAASGLPVKNQVDLLRLIALAKSINVHWKHVPGHAGIAGNEAADKLAREGISK</sequence>
<dbReference type="FunFam" id="3.30.420.10:FF:000115">
    <property type="entry name" value="Ribonuclease H"/>
    <property type="match status" value="1"/>
</dbReference>
<comment type="catalytic activity">
    <reaction evidence="1">
        <text>Endonucleolytic cleavage to 5'-phosphomonoester.</text>
        <dbReference type="EC" id="3.1.26.4"/>
    </reaction>
</comment>
<dbReference type="PROSITE" id="PS50879">
    <property type="entry name" value="RNASE_H_1"/>
    <property type="match status" value="1"/>
</dbReference>
<dbReference type="Pfam" id="PF01693">
    <property type="entry name" value="Cauli_VI"/>
    <property type="match status" value="1"/>
</dbReference>
<evidence type="ECO:0000256" key="8">
    <source>
        <dbReference type="ARBA" id="ARBA00022801"/>
    </source>
</evidence>
<comment type="cofactor">
    <cofactor evidence="2">
        <name>Mg(2+)</name>
        <dbReference type="ChEBI" id="CHEBI:18420"/>
    </cofactor>
</comment>
<dbReference type="InterPro" id="IPR036397">
    <property type="entry name" value="RNaseH_sf"/>
</dbReference>
<evidence type="ECO:0000256" key="4">
    <source>
        <dbReference type="ARBA" id="ARBA00012180"/>
    </source>
</evidence>
<evidence type="ECO:0000256" key="6">
    <source>
        <dbReference type="ARBA" id="ARBA00022723"/>
    </source>
</evidence>
<dbReference type="PANTHER" id="PTHR10642:SF26">
    <property type="entry name" value="RIBONUCLEASE H1"/>
    <property type="match status" value="1"/>
</dbReference>
<evidence type="ECO:0000256" key="5">
    <source>
        <dbReference type="ARBA" id="ARBA00022722"/>
    </source>
</evidence>
<keyword evidence="11" id="KW-1185">Reference proteome</keyword>
<dbReference type="SUPFAM" id="SSF53098">
    <property type="entry name" value="Ribonuclease H-like"/>
    <property type="match status" value="1"/>
</dbReference>